<dbReference type="InterPro" id="IPR044015">
    <property type="entry name" value="FBPase_C_dom"/>
</dbReference>
<sequence length="516" mass="54042">MPVAARPKLPEPCVAVAVAAATVRTAAAVDWPPLGGSARPCRHGPPRTSAPHRSVGRRFPRARSPPPPPWRPLPSCFPVAAGCPAPRTVASATRGIPTRRVWGCAVPRVCAAADAAAGRPMAKRPPSAADAVALPPLDVTPTHKRYKHQPGSDGAALLPPNMASAGATTPRPSLPRMMELSSPAPPLGLRLTSDVSKAATVFLSHVRRSFARDPTDYTGELVRLLDDISIVTRSVASYVAESSAAVSYGSVGDAAKLSSDFPTAKMYKSLSHDGYACIMLSRDREMPLTFPEDAPQGMYVVCFSPLDFDTLAVGQQPVCGTSWSIYKRRSPTSLPGRYIDLQQQARDQVAAGYSIYSSATTLHYTMGHGVYSFVMHPVALQYFQQPAARLRLPEGGTAVYTPRSTVGGGGGGPVGASVAAALTASRGSVFHTGTLLGNVHLMLQTGGAVVATGVHFLCEAAPLALLIEQAGGMATDGEGTRILDMEADAEFGMTVTLVAGSRRAVMAIDIKLSGQC</sequence>
<reference evidence="8 9" key="1">
    <citation type="submission" date="2017-03" db="EMBL/GenBank/DDBJ databases">
        <title>WGS assembly of Porphyra umbilicalis.</title>
        <authorList>
            <person name="Brawley S.H."/>
            <person name="Blouin N.A."/>
            <person name="Ficko-Blean E."/>
            <person name="Wheeler G.L."/>
            <person name="Lohr M."/>
            <person name="Goodson H.V."/>
            <person name="Jenkins J.W."/>
            <person name="Blaby-Haas C.E."/>
            <person name="Helliwell K.E."/>
            <person name="Chan C."/>
            <person name="Marriage T."/>
            <person name="Bhattacharya D."/>
            <person name="Klein A.S."/>
            <person name="Badis Y."/>
            <person name="Brodie J."/>
            <person name="Cao Y."/>
            <person name="Collen J."/>
            <person name="Dittami S.M."/>
            <person name="Gachon C.M."/>
            <person name="Green B.R."/>
            <person name="Karpowicz S."/>
            <person name="Kim J.W."/>
            <person name="Kudahl U."/>
            <person name="Lin S."/>
            <person name="Michel G."/>
            <person name="Mittag M."/>
            <person name="Olson B.J."/>
            <person name="Pangilinan J."/>
            <person name="Peng Y."/>
            <person name="Qiu H."/>
            <person name="Shu S."/>
            <person name="Singer J.T."/>
            <person name="Smith A.G."/>
            <person name="Sprecher B.N."/>
            <person name="Wagner V."/>
            <person name="Wang W."/>
            <person name="Wang Z.-Y."/>
            <person name="Yan J."/>
            <person name="Yarish C."/>
            <person name="Zoeuner-Riek S."/>
            <person name="Zhuang Y."/>
            <person name="Zou Y."/>
            <person name="Lindquist E.A."/>
            <person name="Grimwood J."/>
            <person name="Barry K."/>
            <person name="Rokhsar D.S."/>
            <person name="Schmutz J."/>
            <person name="Stiller J.W."/>
            <person name="Grossman A.R."/>
            <person name="Prochnik S.E."/>
        </authorList>
    </citation>
    <scope>NUCLEOTIDE SEQUENCE [LARGE SCALE GENOMIC DNA]</scope>
    <source>
        <strain evidence="8">4086291</strain>
    </source>
</reference>
<dbReference type="PANTHER" id="PTHR11556">
    <property type="entry name" value="FRUCTOSE-1,6-BISPHOSPHATASE-RELATED"/>
    <property type="match status" value="1"/>
</dbReference>
<name>A0A1X6PFV6_PORUM</name>
<dbReference type="AlphaFoldDB" id="A0A1X6PFV6"/>
<evidence type="ECO:0000256" key="4">
    <source>
        <dbReference type="ARBA" id="ARBA00024331"/>
    </source>
</evidence>
<gene>
    <name evidence="8" type="ORF">BU14_0074s0056</name>
</gene>
<proteinExistence type="inferred from homology"/>
<dbReference type="GO" id="GO:0005829">
    <property type="term" value="C:cytosol"/>
    <property type="evidence" value="ECO:0007669"/>
    <property type="project" value="TreeGrafter"/>
</dbReference>
<dbReference type="Pfam" id="PF00316">
    <property type="entry name" value="FBPase"/>
    <property type="match status" value="1"/>
</dbReference>
<dbReference type="PANTHER" id="PTHR11556:SF35">
    <property type="entry name" value="SEDOHEPTULOSE-1,7-BISPHOSPHATASE, CHLOROPLASTIC"/>
    <property type="match status" value="1"/>
</dbReference>
<keyword evidence="3" id="KW-0119">Carbohydrate metabolism</keyword>
<dbReference type="OrthoDB" id="322at2759"/>
<dbReference type="Pfam" id="PF18913">
    <property type="entry name" value="FBPase_C"/>
    <property type="match status" value="1"/>
</dbReference>
<comment type="pathway">
    <text evidence="4">Carbohydrate biosynthesis.</text>
</comment>
<dbReference type="GO" id="GO:0042132">
    <property type="term" value="F:fructose 1,6-bisphosphate 1-phosphatase activity"/>
    <property type="evidence" value="ECO:0007669"/>
    <property type="project" value="TreeGrafter"/>
</dbReference>
<evidence type="ECO:0000259" key="7">
    <source>
        <dbReference type="Pfam" id="PF18913"/>
    </source>
</evidence>
<dbReference type="InterPro" id="IPR000146">
    <property type="entry name" value="FBPase_class-1"/>
</dbReference>
<dbReference type="GO" id="GO:0006002">
    <property type="term" value="P:fructose 6-phosphate metabolic process"/>
    <property type="evidence" value="ECO:0007669"/>
    <property type="project" value="TreeGrafter"/>
</dbReference>
<dbReference type="Gene3D" id="3.30.540.10">
    <property type="entry name" value="Fructose-1,6-Bisphosphatase, subunit A, domain 1"/>
    <property type="match status" value="1"/>
</dbReference>
<protein>
    <recommendedName>
        <fullName evidence="10">Fructose-bisphosphatase</fullName>
    </recommendedName>
</protein>
<feature type="domain" description="Fructose-1-6-bisphosphatase class I N-terminal" evidence="6">
    <location>
        <begin position="216"/>
        <end position="377"/>
    </location>
</feature>
<dbReference type="GO" id="GO:0006094">
    <property type="term" value="P:gluconeogenesis"/>
    <property type="evidence" value="ECO:0007669"/>
    <property type="project" value="TreeGrafter"/>
</dbReference>
<feature type="region of interest" description="Disordered" evidence="5">
    <location>
        <begin position="35"/>
        <end position="67"/>
    </location>
</feature>
<dbReference type="EMBL" id="KV918788">
    <property type="protein sequence ID" value="OSX79626.1"/>
    <property type="molecule type" value="Genomic_DNA"/>
</dbReference>
<dbReference type="SUPFAM" id="SSF56655">
    <property type="entry name" value="Carbohydrate phosphatase"/>
    <property type="match status" value="1"/>
</dbReference>
<evidence type="ECO:0000256" key="5">
    <source>
        <dbReference type="SAM" id="MobiDB-lite"/>
    </source>
</evidence>
<evidence type="ECO:0000313" key="8">
    <source>
        <dbReference type="EMBL" id="OSX79626.1"/>
    </source>
</evidence>
<evidence type="ECO:0000256" key="1">
    <source>
        <dbReference type="ARBA" id="ARBA00010941"/>
    </source>
</evidence>
<dbReference type="Gene3D" id="3.40.190.80">
    <property type="match status" value="1"/>
</dbReference>
<evidence type="ECO:0000313" key="9">
    <source>
        <dbReference type="Proteomes" id="UP000218209"/>
    </source>
</evidence>
<comment type="similarity">
    <text evidence="1">Belongs to the FBPase class 1 family.</text>
</comment>
<evidence type="ECO:0000259" key="6">
    <source>
        <dbReference type="Pfam" id="PF00316"/>
    </source>
</evidence>
<evidence type="ECO:0008006" key="10">
    <source>
        <dbReference type="Google" id="ProtNLM"/>
    </source>
</evidence>
<dbReference type="InterPro" id="IPR033391">
    <property type="entry name" value="FBPase_N"/>
</dbReference>
<evidence type="ECO:0000256" key="2">
    <source>
        <dbReference type="ARBA" id="ARBA00022801"/>
    </source>
</evidence>
<evidence type="ECO:0000256" key="3">
    <source>
        <dbReference type="ARBA" id="ARBA00023277"/>
    </source>
</evidence>
<feature type="region of interest" description="Disordered" evidence="5">
    <location>
        <begin position="144"/>
        <end position="170"/>
    </location>
</feature>
<accession>A0A1X6PFV6</accession>
<organism evidence="8 9">
    <name type="scientific">Porphyra umbilicalis</name>
    <name type="common">Purple laver</name>
    <name type="synonym">Red alga</name>
    <dbReference type="NCBI Taxonomy" id="2786"/>
    <lineage>
        <taxon>Eukaryota</taxon>
        <taxon>Rhodophyta</taxon>
        <taxon>Bangiophyceae</taxon>
        <taxon>Bangiales</taxon>
        <taxon>Bangiaceae</taxon>
        <taxon>Porphyra</taxon>
    </lineage>
</organism>
<keyword evidence="2" id="KW-0378">Hydrolase</keyword>
<dbReference type="GO" id="GO:0005986">
    <property type="term" value="P:sucrose biosynthetic process"/>
    <property type="evidence" value="ECO:0007669"/>
    <property type="project" value="TreeGrafter"/>
</dbReference>
<dbReference type="GO" id="GO:0030388">
    <property type="term" value="P:fructose 1,6-bisphosphate metabolic process"/>
    <property type="evidence" value="ECO:0007669"/>
    <property type="project" value="TreeGrafter"/>
</dbReference>
<dbReference type="Proteomes" id="UP000218209">
    <property type="component" value="Unassembled WGS sequence"/>
</dbReference>
<keyword evidence="9" id="KW-1185">Reference proteome</keyword>
<feature type="domain" description="Fructose-1-6-bisphosphatase class 1 C-terminal" evidence="7">
    <location>
        <begin position="432"/>
        <end position="507"/>
    </location>
</feature>
<dbReference type="GO" id="GO:0006000">
    <property type="term" value="P:fructose metabolic process"/>
    <property type="evidence" value="ECO:0007669"/>
    <property type="project" value="TreeGrafter"/>
</dbReference>